<organism evidence="2 3">
    <name type="scientific">Handroanthus impetiginosus</name>
    <dbReference type="NCBI Taxonomy" id="429701"/>
    <lineage>
        <taxon>Eukaryota</taxon>
        <taxon>Viridiplantae</taxon>
        <taxon>Streptophyta</taxon>
        <taxon>Embryophyta</taxon>
        <taxon>Tracheophyta</taxon>
        <taxon>Spermatophyta</taxon>
        <taxon>Magnoliopsida</taxon>
        <taxon>eudicotyledons</taxon>
        <taxon>Gunneridae</taxon>
        <taxon>Pentapetalae</taxon>
        <taxon>asterids</taxon>
        <taxon>lamiids</taxon>
        <taxon>Lamiales</taxon>
        <taxon>Bignoniaceae</taxon>
        <taxon>Crescentiina</taxon>
        <taxon>Tabebuia alliance</taxon>
        <taxon>Handroanthus</taxon>
    </lineage>
</organism>
<feature type="region of interest" description="Disordered" evidence="1">
    <location>
        <begin position="1"/>
        <end position="26"/>
    </location>
</feature>
<evidence type="ECO:0000313" key="2">
    <source>
        <dbReference type="EMBL" id="PIM98819.1"/>
    </source>
</evidence>
<keyword evidence="3" id="KW-1185">Reference proteome</keyword>
<reference evidence="3" key="1">
    <citation type="journal article" date="2018" name="Gigascience">
        <title>Genome assembly of the Pink Ipe (Handroanthus impetiginosus, Bignoniaceae), a highly valued, ecologically keystone Neotropical timber forest tree.</title>
        <authorList>
            <person name="Silva-Junior O.B."/>
            <person name="Grattapaglia D."/>
            <person name="Novaes E."/>
            <person name="Collevatti R.G."/>
        </authorList>
    </citation>
    <scope>NUCLEOTIDE SEQUENCE [LARGE SCALE GENOMIC DNA]</scope>
    <source>
        <strain evidence="3">cv. UFG-1</strain>
    </source>
</reference>
<accession>A0A2G9G1P2</accession>
<evidence type="ECO:0000256" key="1">
    <source>
        <dbReference type="SAM" id="MobiDB-lite"/>
    </source>
</evidence>
<comment type="caution">
    <text evidence="2">The sequence shown here is derived from an EMBL/GenBank/DDBJ whole genome shotgun (WGS) entry which is preliminary data.</text>
</comment>
<protein>
    <submittedName>
        <fullName evidence="2">Uncharacterized protein</fullName>
    </submittedName>
</protein>
<name>A0A2G9G1P2_9LAMI</name>
<dbReference type="EMBL" id="NKXS01008054">
    <property type="protein sequence ID" value="PIM98819.1"/>
    <property type="molecule type" value="Genomic_DNA"/>
</dbReference>
<sequence length="42" mass="4871">MSDITAEHPAYSQGPSRARETGKPRGQVITYKMQCNMHRLHW</sequence>
<dbReference type="Proteomes" id="UP000231279">
    <property type="component" value="Unassembled WGS sequence"/>
</dbReference>
<dbReference type="AlphaFoldDB" id="A0A2G9G1P2"/>
<proteinExistence type="predicted"/>
<gene>
    <name evidence="2" type="ORF">CDL12_28696</name>
</gene>
<evidence type="ECO:0000313" key="3">
    <source>
        <dbReference type="Proteomes" id="UP000231279"/>
    </source>
</evidence>